<organism evidence="13 14">
    <name type="scientific">Acrobeloides nanus</name>
    <dbReference type="NCBI Taxonomy" id="290746"/>
    <lineage>
        <taxon>Eukaryota</taxon>
        <taxon>Metazoa</taxon>
        <taxon>Ecdysozoa</taxon>
        <taxon>Nematoda</taxon>
        <taxon>Chromadorea</taxon>
        <taxon>Rhabditida</taxon>
        <taxon>Tylenchina</taxon>
        <taxon>Cephalobomorpha</taxon>
        <taxon>Cephaloboidea</taxon>
        <taxon>Cephalobidae</taxon>
        <taxon>Acrobeloides</taxon>
    </lineage>
</organism>
<proteinExistence type="predicted"/>
<dbReference type="Pfam" id="PF12210">
    <property type="entry name" value="Hrs_helical"/>
    <property type="match status" value="1"/>
</dbReference>
<accession>A0A914BY24</accession>
<dbReference type="InterPro" id="IPR017455">
    <property type="entry name" value="Znf_FYVE-rel"/>
</dbReference>
<keyword evidence="4" id="KW-0597">Phosphoprotein</keyword>
<feature type="region of interest" description="Disordered" evidence="10">
    <location>
        <begin position="630"/>
        <end position="766"/>
    </location>
</feature>
<dbReference type="PANTHER" id="PTHR46275">
    <property type="entry name" value="HEPATOCYTE GROWTH FACTOR-REGULATED TYROSINE KINASE SUBSTRATE"/>
    <property type="match status" value="1"/>
</dbReference>
<comment type="subcellular location">
    <subcellularLocation>
        <location evidence="1">Cytoplasm</location>
    </subcellularLocation>
</comment>
<protein>
    <recommendedName>
        <fullName evidence="2">Hepatocyte growth factor-regulated tyrosine kinase substrate</fullName>
    </recommendedName>
</protein>
<dbReference type="CDD" id="cd15720">
    <property type="entry name" value="FYVE_Hrs"/>
    <property type="match status" value="1"/>
</dbReference>
<feature type="compositionally biased region" description="Polar residues" evidence="10">
    <location>
        <begin position="668"/>
        <end position="690"/>
    </location>
</feature>
<keyword evidence="7" id="KW-0862">Zinc</keyword>
<evidence type="ECO:0000256" key="9">
    <source>
        <dbReference type="SAM" id="Coils"/>
    </source>
</evidence>
<evidence type="ECO:0000256" key="7">
    <source>
        <dbReference type="ARBA" id="ARBA00022833"/>
    </source>
</evidence>
<dbReference type="Gene3D" id="1.20.5.1940">
    <property type="match status" value="1"/>
</dbReference>
<dbReference type="SMART" id="SM00288">
    <property type="entry name" value="VHS"/>
    <property type="match status" value="1"/>
</dbReference>
<dbReference type="PIRSF" id="PIRSF036956">
    <property type="entry name" value="Hrs_Vps27"/>
    <property type="match status" value="1"/>
</dbReference>
<dbReference type="InterPro" id="IPR017073">
    <property type="entry name" value="HGS/VPS27"/>
</dbReference>
<reference evidence="14" key="1">
    <citation type="submission" date="2022-11" db="UniProtKB">
        <authorList>
            <consortium name="WormBaseParasite"/>
        </authorList>
    </citation>
    <scope>IDENTIFICATION</scope>
</reference>
<feature type="domain" description="VHS" evidence="12">
    <location>
        <begin position="12"/>
        <end position="140"/>
    </location>
</feature>
<dbReference type="InterPro" id="IPR003903">
    <property type="entry name" value="UIM_dom"/>
</dbReference>
<dbReference type="PROSITE" id="PS50179">
    <property type="entry name" value="VHS"/>
    <property type="match status" value="1"/>
</dbReference>
<dbReference type="SUPFAM" id="SSF48464">
    <property type="entry name" value="ENTH/VHS domain"/>
    <property type="match status" value="1"/>
</dbReference>
<dbReference type="InterPro" id="IPR008942">
    <property type="entry name" value="ENTH_VHS"/>
</dbReference>
<evidence type="ECO:0000313" key="14">
    <source>
        <dbReference type="WBParaSite" id="ACRNAN_Path_1262.g4927.t1"/>
    </source>
</evidence>
<dbReference type="InterPro" id="IPR024641">
    <property type="entry name" value="HRS_helical"/>
</dbReference>
<dbReference type="GO" id="GO:0005769">
    <property type="term" value="C:early endosome"/>
    <property type="evidence" value="ECO:0007669"/>
    <property type="project" value="TreeGrafter"/>
</dbReference>
<dbReference type="InterPro" id="IPR011011">
    <property type="entry name" value="Znf_FYVE_PHD"/>
</dbReference>
<keyword evidence="13" id="KW-1185">Reference proteome</keyword>
<evidence type="ECO:0000256" key="8">
    <source>
        <dbReference type="PROSITE-ProRule" id="PRU00091"/>
    </source>
</evidence>
<keyword evidence="3" id="KW-0963">Cytoplasm</keyword>
<evidence type="ECO:0000313" key="13">
    <source>
        <dbReference type="Proteomes" id="UP000887540"/>
    </source>
</evidence>
<dbReference type="GO" id="GO:0043130">
    <property type="term" value="F:ubiquitin binding"/>
    <property type="evidence" value="ECO:0007669"/>
    <property type="project" value="InterPro"/>
</dbReference>
<dbReference type="Gene3D" id="1.25.40.90">
    <property type="match status" value="1"/>
</dbReference>
<dbReference type="SUPFAM" id="SSF57903">
    <property type="entry name" value="FYVE/PHD zinc finger"/>
    <property type="match status" value="1"/>
</dbReference>
<dbReference type="PROSITE" id="PS50330">
    <property type="entry name" value="UIM"/>
    <property type="match status" value="1"/>
</dbReference>
<feature type="coiled-coil region" evidence="9">
    <location>
        <begin position="249"/>
        <end position="280"/>
    </location>
</feature>
<dbReference type="CDD" id="cd03569">
    <property type="entry name" value="VHS_Hrs"/>
    <property type="match status" value="1"/>
</dbReference>
<dbReference type="GO" id="GO:0035091">
    <property type="term" value="F:phosphatidylinositol binding"/>
    <property type="evidence" value="ECO:0007669"/>
    <property type="project" value="InterPro"/>
</dbReference>
<dbReference type="InterPro" id="IPR013083">
    <property type="entry name" value="Znf_RING/FYVE/PHD"/>
</dbReference>
<dbReference type="InterPro" id="IPR002014">
    <property type="entry name" value="VHS_dom"/>
</dbReference>
<feature type="region of interest" description="Disordered" evidence="10">
    <location>
        <begin position="579"/>
        <end position="615"/>
    </location>
</feature>
<feature type="compositionally biased region" description="Basic and acidic residues" evidence="10">
    <location>
        <begin position="323"/>
        <end position="333"/>
    </location>
</feature>
<dbReference type="Proteomes" id="UP000887540">
    <property type="component" value="Unplaced"/>
</dbReference>
<evidence type="ECO:0000256" key="1">
    <source>
        <dbReference type="ARBA" id="ARBA00004496"/>
    </source>
</evidence>
<sequence>MSKRFERALESATDQTLVEPNWEAILECVDFIRGGDIPAKPALALIQKRYHNENPHVAHHALLVLEACVKNCGKKFIDEIATKEFMNDFKNVVIEGAPEKVSNKILELIQCWSFAFREKPEYKIVGDTHSLLKMNGFDFPTLKEADAMFLADSAPEWADGANCFRCRVEFGLLTRKHHCRACGQVFCDKCTNYQMLLPQFGIEKKVRVCGVCYEKQMKKQVLASIAASATKSSSSSAQDPSSTNDAAEKARLQELLDREQEELQLALAISQSEAEAKEQERQRHIYRIYNGNDSNNEVAAITSNSNNHETSTDSLSSFYSGAKTDETPARTESDPPIDPNLAKYLDRDYWERKKHGNDADRMQIRATAPPPSEISMSLSSRTSVETTTPTNFNNTFVAQNGFSTTFDQFNGNKFSSEAGTITPFVDGVTHLKASNPTSSNDDEVAETTQFCKALKEQVDVMDNRMKSNQMRGRSIVNDSAIHSLFVQLTDLHAGVLARMTKLEQDREYYERLQDHVAHIQEARQAVNALREEHERQRQERLMEEQRQRQHQMQQKLEMMRVKKQEMLVHQRHMALQRFQEHEQQIQQRRMQQVPYSGGGYYVQQPANYPNDPQQSQQYQVYAQVSGQQHVPMYYPPPQYGTQQPQFQPNQPPPQQPQYQMNQSPQVQLHSQSPQVQMHSQSPQIPNQPIMTQGYAQLPGQQQQHVPMYYQPPPQYAPQPQYQQNQTPQLQQDPNQQALDLTTQQQQPHPPAPQAHQIEETPLISFD</sequence>
<dbReference type="Gene3D" id="3.30.40.10">
    <property type="entry name" value="Zinc/RING finger domain, C3HC4 (zinc finger)"/>
    <property type="match status" value="1"/>
</dbReference>
<dbReference type="CDD" id="cd21387">
    <property type="entry name" value="GAT_Hrs"/>
    <property type="match status" value="1"/>
</dbReference>
<dbReference type="SMART" id="SM00064">
    <property type="entry name" value="FYVE"/>
    <property type="match status" value="1"/>
</dbReference>
<dbReference type="GO" id="GO:0031623">
    <property type="term" value="P:receptor internalization"/>
    <property type="evidence" value="ECO:0007669"/>
    <property type="project" value="TreeGrafter"/>
</dbReference>
<dbReference type="InterPro" id="IPR000306">
    <property type="entry name" value="Znf_FYVE"/>
</dbReference>
<feature type="domain" description="FYVE-type" evidence="11">
    <location>
        <begin position="157"/>
        <end position="217"/>
    </location>
</feature>
<feature type="compositionally biased region" description="Low complexity" evidence="10">
    <location>
        <begin position="717"/>
        <end position="746"/>
    </location>
</feature>
<feature type="compositionally biased region" description="Low complexity" evidence="10">
    <location>
        <begin position="639"/>
        <end position="648"/>
    </location>
</feature>
<dbReference type="WBParaSite" id="ACRNAN_Path_1262.g4927.t1">
    <property type="protein sequence ID" value="ACRNAN_Path_1262.g4927.t1"/>
    <property type="gene ID" value="ACRNAN_Path_1262.g4927"/>
</dbReference>
<keyword evidence="5" id="KW-0479">Metal-binding</keyword>
<dbReference type="Pfam" id="PF00790">
    <property type="entry name" value="VHS"/>
    <property type="match status" value="1"/>
</dbReference>
<dbReference type="PANTHER" id="PTHR46275:SF1">
    <property type="entry name" value="HEPATOCYTE GROWTH FACTOR-REGULATED TYROSINE KINASE SUBSTRATE"/>
    <property type="match status" value="1"/>
</dbReference>
<evidence type="ECO:0000256" key="4">
    <source>
        <dbReference type="ARBA" id="ARBA00022553"/>
    </source>
</evidence>
<dbReference type="PROSITE" id="PS50178">
    <property type="entry name" value="ZF_FYVE"/>
    <property type="match status" value="1"/>
</dbReference>
<name>A0A914BY24_9BILA</name>
<evidence type="ECO:0000256" key="2">
    <source>
        <dbReference type="ARBA" id="ARBA00015450"/>
    </source>
</evidence>
<keyword evidence="6 8" id="KW-0863">Zinc-finger</keyword>
<feature type="compositionally biased region" description="Low complexity" evidence="10">
    <location>
        <begin position="656"/>
        <end position="667"/>
    </location>
</feature>
<evidence type="ECO:0000259" key="11">
    <source>
        <dbReference type="PROSITE" id="PS50178"/>
    </source>
</evidence>
<evidence type="ECO:0000259" key="12">
    <source>
        <dbReference type="PROSITE" id="PS50179"/>
    </source>
</evidence>
<dbReference type="GO" id="GO:0032456">
    <property type="term" value="P:endocytic recycling"/>
    <property type="evidence" value="ECO:0007669"/>
    <property type="project" value="TreeGrafter"/>
</dbReference>
<evidence type="ECO:0000256" key="5">
    <source>
        <dbReference type="ARBA" id="ARBA00022723"/>
    </source>
</evidence>
<feature type="region of interest" description="Disordered" evidence="10">
    <location>
        <begin position="322"/>
        <end position="341"/>
    </location>
</feature>
<evidence type="ECO:0000256" key="10">
    <source>
        <dbReference type="SAM" id="MobiDB-lite"/>
    </source>
</evidence>
<dbReference type="Pfam" id="PF01363">
    <property type="entry name" value="FYVE"/>
    <property type="match status" value="1"/>
</dbReference>
<keyword evidence="9" id="KW-0175">Coiled coil</keyword>
<feature type="coiled-coil region" evidence="9">
    <location>
        <begin position="512"/>
        <end position="562"/>
    </location>
</feature>
<evidence type="ECO:0000256" key="6">
    <source>
        <dbReference type="ARBA" id="ARBA00022771"/>
    </source>
</evidence>
<evidence type="ECO:0000256" key="3">
    <source>
        <dbReference type="ARBA" id="ARBA00022490"/>
    </source>
</evidence>
<dbReference type="AlphaFoldDB" id="A0A914BY24"/>
<feature type="compositionally biased region" description="Low complexity" evidence="10">
    <location>
        <begin position="692"/>
        <end position="708"/>
    </location>
</feature>
<dbReference type="GO" id="GO:0008270">
    <property type="term" value="F:zinc ion binding"/>
    <property type="evidence" value="ECO:0007669"/>
    <property type="project" value="UniProtKB-KW"/>
</dbReference>